<comment type="caution">
    <text evidence="2">The sequence shown here is derived from an EMBL/GenBank/DDBJ whole genome shotgun (WGS) entry which is preliminary data.</text>
</comment>
<feature type="region of interest" description="Disordered" evidence="1">
    <location>
        <begin position="1"/>
        <end position="23"/>
    </location>
</feature>
<reference evidence="2 3" key="1">
    <citation type="submission" date="2019-03" db="EMBL/GenBank/DDBJ databases">
        <title>Bradyrhizobium diversity isolated from nodules of Chamaecrista fasciculata.</title>
        <authorList>
            <person name="Klepa M.S."/>
            <person name="Urquiaga M.O."/>
            <person name="Hungria M."/>
            <person name="Delamuta J.R."/>
        </authorList>
    </citation>
    <scope>NUCLEOTIDE SEQUENCE [LARGE SCALE GENOMIC DNA]</scope>
    <source>
        <strain evidence="2 3">CNPSo 3448</strain>
    </source>
</reference>
<dbReference type="RefSeq" id="WP_135179403.1">
    <property type="nucleotide sequence ID" value="NZ_SPQT01000053.1"/>
</dbReference>
<keyword evidence="3" id="KW-1185">Reference proteome</keyword>
<gene>
    <name evidence="2" type="ORF">E4K65_43995</name>
</gene>
<dbReference type="Proteomes" id="UP000297966">
    <property type="component" value="Unassembled WGS sequence"/>
</dbReference>
<organism evidence="2 3">
    <name type="scientific">Bradyrhizobium niftali</name>
    <dbReference type="NCBI Taxonomy" id="2560055"/>
    <lineage>
        <taxon>Bacteria</taxon>
        <taxon>Pseudomonadati</taxon>
        <taxon>Pseudomonadota</taxon>
        <taxon>Alphaproteobacteria</taxon>
        <taxon>Hyphomicrobiales</taxon>
        <taxon>Nitrobacteraceae</taxon>
        <taxon>Bradyrhizobium</taxon>
    </lineage>
</organism>
<sequence length="105" mass="11756">MQTFIGCRSHVTQQNESTRNPRADIPRACRIQPKAPLEIIPEIQSAQEEIKALRRWFHAHLGLAFEETQTSDAKHNERTVVSRPGSKVSERLTSSPAAAVLDALK</sequence>
<protein>
    <submittedName>
        <fullName evidence="2">Uncharacterized protein</fullName>
    </submittedName>
</protein>
<evidence type="ECO:0000256" key="1">
    <source>
        <dbReference type="SAM" id="MobiDB-lite"/>
    </source>
</evidence>
<feature type="region of interest" description="Disordered" evidence="1">
    <location>
        <begin position="68"/>
        <end position="94"/>
    </location>
</feature>
<accession>A0A4Y9L164</accession>
<name>A0A4Y9L164_9BRAD</name>
<evidence type="ECO:0000313" key="2">
    <source>
        <dbReference type="EMBL" id="TFV37341.1"/>
    </source>
</evidence>
<proteinExistence type="predicted"/>
<dbReference type="AlphaFoldDB" id="A0A4Y9L164"/>
<evidence type="ECO:0000313" key="3">
    <source>
        <dbReference type="Proteomes" id="UP000297966"/>
    </source>
</evidence>
<dbReference type="EMBL" id="SPQT01000053">
    <property type="protein sequence ID" value="TFV37341.1"/>
    <property type="molecule type" value="Genomic_DNA"/>
</dbReference>